<reference evidence="4" key="1">
    <citation type="journal article" date="2020" name="Nat. Commun.">
        <title>Large-scale genome sequencing of mycorrhizal fungi provides insights into the early evolution of symbiotic traits.</title>
        <authorList>
            <person name="Miyauchi S."/>
            <person name="Kiss E."/>
            <person name="Kuo A."/>
            <person name="Drula E."/>
            <person name="Kohler A."/>
            <person name="Sanchez-Garcia M."/>
            <person name="Morin E."/>
            <person name="Andreopoulos B."/>
            <person name="Barry K.W."/>
            <person name="Bonito G."/>
            <person name="Buee M."/>
            <person name="Carver A."/>
            <person name="Chen C."/>
            <person name="Cichocki N."/>
            <person name="Clum A."/>
            <person name="Culley D."/>
            <person name="Crous P.W."/>
            <person name="Fauchery L."/>
            <person name="Girlanda M."/>
            <person name="Hayes R.D."/>
            <person name="Keri Z."/>
            <person name="LaButti K."/>
            <person name="Lipzen A."/>
            <person name="Lombard V."/>
            <person name="Magnuson J."/>
            <person name="Maillard F."/>
            <person name="Murat C."/>
            <person name="Nolan M."/>
            <person name="Ohm R.A."/>
            <person name="Pangilinan J."/>
            <person name="Pereira M.F."/>
            <person name="Perotto S."/>
            <person name="Peter M."/>
            <person name="Pfister S."/>
            <person name="Riley R."/>
            <person name="Sitrit Y."/>
            <person name="Stielow J.B."/>
            <person name="Szollosi G."/>
            <person name="Zifcakova L."/>
            <person name="Stursova M."/>
            <person name="Spatafora J.W."/>
            <person name="Tedersoo L."/>
            <person name="Vaario L.M."/>
            <person name="Yamada A."/>
            <person name="Yan M."/>
            <person name="Wang P."/>
            <person name="Xu J."/>
            <person name="Bruns T."/>
            <person name="Baldrian P."/>
            <person name="Vilgalys R."/>
            <person name="Dunand C."/>
            <person name="Henrissat B."/>
            <person name="Grigoriev I.V."/>
            <person name="Hibbett D."/>
            <person name="Nagy L.G."/>
            <person name="Martin F.M."/>
        </authorList>
    </citation>
    <scope>NUCLEOTIDE SEQUENCE</scope>
    <source>
        <strain evidence="4">UH-Tt-Lm1</strain>
    </source>
</reference>
<name>A0A9P6HBB0_9AGAM</name>
<keyword evidence="2" id="KW-0472">Membrane</keyword>
<protein>
    <recommendedName>
        <fullName evidence="3">Right handed beta helix domain-containing protein</fullName>
    </recommendedName>
</protein>
<feature type="transmembrane region" description="Helical" evidence="2">
    <location>
        <begin position="426"/>
        <end position="446"/>
    </location>
</feature>
<feature type="region of interest" description="Disordered" evidence="1">
    <location>
        <begin position="452"/>
        <end position="481"/>
    </location>
</feature>
<feature type="compositionally biased region" description="Gly residues" evidence="1">
    <location>
        <begin position="399"/>
        <end position="416"/>
    </location>
</feature>
<accession>A0A9P6HBB0</accession>
<keyword evidence="5" id="KW-1185">Reference proteome</keyword>
<dbReference type="Pfam" id="PF13229">
    <property type="entry name" value="Beta_helix"/>
    <property type="match status" value="1"/>
</dbReference>
<feature type="domain" description="Right handed beta helix" evidence="3">
    <location>
        <begin position="149"/>
        <end position="246"/>
    </location>
</feature>
<dbReference type="NCBIfam" id="TIGR03804">
    <property type="entry name" value="para_beta_helix"/>
    <property type="match status" value="1"/>
</dbReference>
<dbReference type="Proteomes" id="UP000736335">
    <property type="component" value="Unassembled WGS sequence"/>
</dbReference>
<organism evidence="4 5">
    <name type="scientific">Thelephora terrestris</name>
    <dbReference type="NCBI Taxonomy" id="56493"/>
    <lineage>
        <taxon>Eukaryota</taxon>
        <taxon>Fungi</taxon>
        <taxon>Dikarya</taxon>
        <taxon>Basidiomycota</taxon>
        <taxon>Agaricomycotina</taxon>
        <taxon>Agaricomycetes</taxon>
        <taxon>Thelephorales</taxon>
        <taxon>Thelephoraceae</taxon>
        <taxon>Thelephora</taxon>
    </lineage>
</organism>
<keyword evidence="2" id="KW-1133">Transmembrane helix</keyword>
<dbReference type="InterPro" id="IPR022441">
    <property type="entry name" value="Para_beta_helix_rpt-2"/>
</dbReference>
<dbReference type="InterPro" id="IPR006626">
    <property type="entry name" value="PbH1"/>
</dbReference>
<dbReference type="Gene3D" id="2.160.20.10">
    <property type="entry name" value="Single-stranded right-handed beta-helix, Pectin lyase-like"/>
    <property type="match status" value="1"/>
</dbReference>
<dbReference type="AlphaFoldDB" id="A0A9P6HBB0"/>
<evidence type="ECO:0000313" key="4">
    <source>
        <dbReference type="EMBL" id="KAF9782246.1"/>
    </source>
</evidence>
<evidence type="ECO:0000313" key="5">
    <source>
        <dbReference type="Proteomes" id="UP000736335"/>
    </source>
</evidence>
<dbReference type="InterPro" id="IPR011050">
    <property type="entry name" value="Pectin_lyase_fold/virulence"/>
</dbReference>
<proteinExistence type="predicted"/>
<evidence type="ECO:0000256" key="2">
    <source>
        <dbReference type="SAM" id="Phobius"/>
    </source>
</evidence>
<evidence type="ECO:0000256" key="1">
    <source>
        <dbReference type="SAM" id="MobiDB-lite"/>
    </source>
</evidence>
<keyword evidence="2" id="KW-0812">Transmembrane</keyword>
<dbReference type="SUPFAM" id="SSF51126">
    <property type="entry name" value="Pectin lyase-like"/>
    <property type="match status" value="1"/>
</dbReference>
<dbReference type="SMART" id="SM00710">
    <property type="entry name" value="PbH1"/>
    <property type="match status" value="6"/>
</dbReference>
<sequence length="481" mass="49771">MSCISPDPANTVTDRLNQLLSTGGNGYVLSLCPGLQYLITKPILFAAPNQEISTQGYPTGNDRATLVVNGPVSNGTGHTNAVDGTCTNCSGVKLRNIQINGTRAGAPPTQGGANIEMGGGNSGQLIEYVHSYDPRSWSCLHVAEGPLTCSGVVIQNNDIGPCGSDAFQEWADGISLSCSNSIVQNNTISDPTDGGIVIFGSPGSLIQNNTVIVQNATCLGGINLVDYEPWLGNYTNTIVRDNYIYGGFATDTQDASTDTKGTNKEDAIIKIGIAVGPRTWFGNQYLQNVSSSGTVLSNHLSGAFGYAIAITSARNFTIQNNVLFGNTSFIGSRGPNCTTFDTTPTPQPFVVDYNNTSGLSLQSNFQQVPDGESLTCILPPDSGDYWPFGGNPGGSNTTSGGGGGNSTPNNSGGGGGNDGLSAGAKAGIALGVILGVALIAVATHFIRKAALNRQQHAGGARRLQSRDGDTWEGKGTTYPSP</sequence>
<evidence type="ECO:0000259" key="3">
    <source>
        <dbReference type="Pfam" id="PF13229"/>
    </source>
</evidence>
<feature type="region of interest" description="Disordered" evidence="1">
    <location>
        <begin position="385"/>
        <end position="416"/>
    </location>
</feature>
<reference evidence="4" key="2">
    <citation type="submission" date="2020-11" db="EMBL/GenBank/DDBJ databases">
        <authorList>
            <consortium name="DOE Joint Genome Institute"/>
            <person name="Kuo A."/>
            <person name="Miyauchi S."/>
            <person name="Kiss E."/>
            <person name="Drula E."/>
            <person name="Kohler A."/>
            <person name="Sanchez-Garcia M."/>
            <person name="Andreopoulos B."/>
            <person name="Barry K.W."/>
            <person name="Bonito G."/>
            <person name="Buee M."/>
            <person name="Carver A."/>
            <person name="Chen C."/>
            <person name="Cichocki N."/>
            <person name="Clum A."/>
            <person name="Culley D."/>
            <person name="Crous P.W."/>
            <person name="Fauchery L."/>
            <person name="Girlanda M."/>
            <person name="Hayes R."/>
            <person name="Keri Z."/>
            <person name="Labutti K."/>
            <person name="Lipzen A."/>
            <person name="Lombard V."/>
            <person name="Magnuson J."/>
            <person name="Maillard F."/>
            <person name="Morin E."/>
            <person name="Murat C."/>
            <person name="Nolan M."/>
            <person name="Ohm R."/>
            <person name="Pangilinan J."/>
            <person name="Pereira M."/>
            <person name="Perotto S."/>
            <person name="Peter M."/>
            <person name="Riley R."/>
            <person name="Sitrit Y."/>
            <person name="Stielow B."/>
            <person name="Szollosi G."/>
            <person name="Zifcakova L."/>
            <person name="Stursova M."/>
            <person name="Spatafora J.W."/>
            <person name="Tedersoo L."/>
            <person name="Vaario L.-M."/>
            <person name="Yamada A."/>
            <person name="Yan M."/>
            <person name="Wang P."/>
            <person name="Xu J."/>
            <person name="Bruns T."/>
            <person name="Baldrian P."/>
            <person name="Vilgalys R."/>
            <person name="Henrissat B."/>
            <person name="Grigoriev I.V."/>
            <person name="Hibbett D."/>
            <person name="Nagy L.G."/>
            <person name="Martin F.M."/>
        </authorList>
    </citation>
    <scope>NUCLEOTIDE SEQUENCE</scope>
    <source>
        <strain evidence="4">UH-Tt-Lm1</strain>
    </source>
</reference>
<gene>
    <name evidence="4" type="ORF">BJ322DRAFT_1159775</name>
</gene>
<comment type="caution">
    <text evidence="4">The sequence shown here is derived from an EMBL/GenBank/DDBJ whole genome shotgun (WGS) entry which is preliminary data.</text>
</comment>
<dbReference type="InterPro" id="IPR012334">
    <property type="entry name" value="Pectin_lyas_fold"/>
</dbReference>
<dbReference type="OrthoDB" id="2587928at2759"/>
<dbReference type="EMBL" id="WIUZ02000012">
    <property type="protein sequence ID" value="KAF9782246.1"/>
    <property type="molecule type" value="Genomic_DNA"/>
</dbReference>
<dbReference type="InterPro" id="IPR039448">
    <property type="entry name" value="Beta_helix"/>
</dbReference>